<name>A0A9Q1QN08_9CARY</name>
<dbReference type="EMBL" id="JAKOGI010000031">
    <property type="protein sequence ID" value="KAJ8448242.1"/>
    <property type="molecule type" value="Genomic_DNA"/>
</dbReference>
<dbReference type="Pfam" id="PF02045">
    <property type="entry name" value="CBFB_NFYA"/>
    <property type="match status" value="1"/>
</dbReference>
<keyword evidence="3 6" id="KW-0238">DNA-binding</keyword>
<dbReference type="GO" id="GO:0003677">
    <property type="term" value="F:DNA binding"/>
    <property type="evidence" value="ECO:0007669"/>
    <property type="project" value="UniProtKB-KW"/>
</dbReference>
<feature type="region of interest" description="Disordered" evidence="7">
    <location>
        <begin position="68"/>
        <end position="91"/>
    </location>
</feature>
<evidence type="ECO:0000256" key="5">
    <source>
        <dbReference type="ARBA" id="ARBA00023242"/>
    </source>
</evidence>
<feature type="compositionally biased region" description="Low complexity" evidence="7">
    <location>
        <begin position="68"/>
        <end position="82"/>
    </location>
</feature>
<dbReference type="PROSITE" id="PS51152">
    <property type="entry name" value="NFYA_HAP2_2"/>
    <property type="match status" value="1"/>
</dbReference>
<comment type="caution">
    <text evidence="8">The sequence shown here is derived from an EMBL/GenBank/DDBJ whole genome shotgun (WGS) entry which is preliminary data.</text>
</comment>
<gene>
    <name evidence="8" type="ORF">Cgig2_025166</name>
</gene>
<dbReference type="PANTHER" id="PTHR12632">
    <property type="entry name" value="TRANSCRIPTION FACTOR NF-Y ALPHA-RELATED"/>
    <property type="match status" value="1"/>
</dbReference>
<keyword evidence="2 6" id="KW-0805">Transcription regulation</keyword>
<keyword evidence="9" id="KW-1185">Reference proteome</keyword>
<dbReference type="AlphaFoldDB" id="A0A9Q1QN08"/>
<evidence type="ECO:0000256" key="3">
    <source>
        <dbReference type="ARBA" id="ARBA00023125"/>
    </source>
</evidence>
<dbReference type="SMART" id="SM00521">
    <property type="entry name" value="CBF"/>
    <property type="match status" value="1"/>
</dbReference>
<keyword evidence="5 6" id="KW-0539">Nucleus</keyword>
<evidence type="ECO:0000256" key="1">
    <source>
        <dbReference type="ARBA" id="ARBA00004123"/>
    </source>
</evidence>
<evidence type="ECO:0000313" key="9">
    <source>
        <dbReference type="Proteomes" id="UP001153076"/>
    </source>
</evidence>
<organism evidence="8 9">
    <name type="scientific">Carnegiea gigantea</name>
    <dbReference type="NCBI Taxonomy" id="171969"/>
    <lineage>
        <taxon>Eukaryota</taxon>
        <taxon>Viridiplantae</taxon>
        <taxon>Streptophyta</taxon>
        <taxon>Embryophyta</taxon>
        <taxon>Tracheophyta</taxon>
        <taxon>Spermatophyta</taxon>
        <taxon>Magnoliopsida</taxon>
        <taxon>eudicotyledons</taxon>
        <taxon>Gunneridae</taxon>
        <taxon>Pentapetalae</taxon>
        <taxon>Caryophyllales</taxon>
        <taxon>Cactineae</taxon>
        <taxon>Cactaceae</taxon>
        <taxon>Cactoideae</taxon>
        <taxon>Echinocereeae</taxon>
        <taxon>Carnegiea</taxon>
    </lineage>
</organism>
<reference evidence="8" key="1">
    <citation type="submission" date="2022-04" db="EMBL/GenBank/DDBJ databases">
        <title>Carnegiea gigantea Genome sequencing and assembly v2.</title>
        <authorList>
            <person name="Copetti D."/>
            <person name="Sanderson M.J."/>
            <person name="Burquez A."/>
            <person name="Wojciechowski M.F."/>
        </authorList>
    </citation>
    <scope>NUCLEOTIDE SEQUENCE</scope>
    <source>
        <strain evidence="8">SGP5-SGP5p</strain>
        <tissue evidence="8">Aerial part</tissue>
    </source>
</reference>
<keyword evidence="4 6" id="KW-0804">Transcription</keyword>
<comment type="function">
    <text evidence="6">Component of the sequence-specific heterotrimeric transcription factor (NF-Y) which specifically recognizes a 5'-CCAAT-3' box motif found in the promoters of its target genes.</text>
</comment>
<dbReference type="PRINTS" id="PR00616">
    <property type="entry name" value="CCAATSUBUNTB"/>
</dbReference>
<evidence type="ECO:0000313" key="8">
    <source>
        <dbReference type="EMBL" id="KAJ8448242.1"/>
    </source>
</evidence>
<dbReference type="Proteomes" id="UP001153076">
    <property type="component" value="Unassembled WGS sequence"/>
</dbReference>
<dbReference type="Gene3D" id="6.10.250.2430">
    <property type="match status" value="1"/>
</dbReference>
<dbReference type="GO" id="GO:0005634">
    <property type="term" value="C:nucleus"/>
    <property type="evidence" value="ECO:0007669"/>
    <property type="project" value="UniProtKB-SubCell"/>
</dbReference>
<protein>
    <recommendedName>
        <fullName evidence="6">Nuclear transcription factor Y subunit</fullName>
    </recommendedName>
</protein>
<dbReference type="InterPro" id="IPR001289">
    <property type="entry name" value="NFYA"/>
</dbReference>
<evidence type="ECO:0000256" key="2">
    <source>
        <dbReference type="ARBA" id="ARBA00023015"/>
    </source>
</evidence>
<feature type="region of interest" description="Disordered" evidence="7">
    <location>
        <begin position="254"/>
        <end position="284"/>
    </location>
</feature>
<evidence type="ECO:0000256" key="7">
    <source>
        <dbReference type="SAM" id="MobiDB-lite"/>
    </source>
</evidence>
<comment type="subunit">
    <text evidence="6">Heterotrimer.</text>
</comment>
<accession>A0A9Q1QN08</accession>
<evidence type="ECO:0000256" key="6">
    <source>
        <dbReference type="RuleBase" id="RU367155"/>
    </source>
</evidence>
<evidence type="ECO:0000256" key="4">
    <source>
        <dbReference type="ARBA" id="ARBA00023163"/>
    </source>
</evidence>
<feature type="compositionally biased region" description="Basic and acidic residues" evidence="7">
    <location>
        <begin position="261"/>
        <end position="270"/>
    </location>
</feature>
<dbReference type="GO" id="GO:0003700">
    <property type="term" value="F:DNA-binding transcription factor activity"/>
    <property type="evidence" value="ECO:0007669"/>
    <property type="project" value="UniProtKB-UniRule"/>
</dbReference>
<sequence>MQASNKGAYIGTVRSTSDSGRGFRAWWPPVESNCQESDSSKNSSFKMGVPAQRHHNVKWLDFSFQDQDSSSTQSTGQSYSGTADIGENAPDGQRMCFTQSEFFPFAISRGNSETDTYGSEPTLKQYPAQVAVPFTDQYFNTALSAYGPQAVVMGVMPGRLPLPLDFSTNEPVYVNAKQYHGILRRRQQRARLEAQNKLAKDRKPYLHESRHLHALKRARGSGGRFLNTKKLQELKPAPAAEGQNIRGSTSFHLAAGNSSESEVRRHETYSYRDGNSTSGSDVTSASTGDYIYHPPDFSFPSYSPCMGGAMQGGARGAGNYI</sequence>
<feature type="compositionally biased region" description="Polar residues" evidence="7">
    <location>
        <begin position="273"/>
        <end position="284"/>
    </location>
</feature>
<comment type="similarity">
    <text evidence="6">Belongs to the NFYA/HAP2 subunit family.</text>
</comment>
<comment type="subcellular location">
    <subcellularLocation>
        <location evidence="1 6">Nucleus</location>
    </subcellularLocation>
</comment>
<dbReference type="OrthoDB" id="1097733at2759"/>
<proteinExistence type="inferred from homology"/>